<protein>
    <submittedName>
        <fullName evidence="5">Aspartate aminotransferase family protein</fullName>
    </submittedName>
</protein>
<dbReference type="PANTHER" id="PTHR11986">
    <property type="entry name" value="AMINOTRANSFERASE CLASS III"/>
    <property type="match status" value="1"/>
</dbReference>
<evidence type="ECO:0000256" key="2">
    <source>
        <dbReference type="ARBA" id="ARBA00008954"/>
    </source>
</evidence>
<reference evidence="5 6" key="1">
    <citation type="submission" date="2016-10" db="EMBL/GenBank/DDBJ databases">
        <title>Genome sequence of Lactobacillus reuteri 121, a source of glucan and fructan exopolysaccharides.</title>
        <authorList>
            <person name="Gangoiti J."/>
            <person name="Lammerts Van Bueren A."/>
            <person name="Dijkhuizen L."/>
        </authorList>
    </citation>
    <scope>NUCLEOTIDE SEQUENCE [LARGE SCALE GENOMIC DNA]</scope>
    <source>
        <strain evidence="5 6">121</strain>
    </source>
</reference>
<proteinExistence type="inferred from homology"/>
<dbReference type="SUPFAM" id="SSF53383">
    <property type="entry name" value="PLP-dependent transferases"/>
    <property type="match status" value="1"/>
</dbReference>
<evidence type="ECO:0000313" key="6">
    <source>
        <dbReference type="Proteomes" id="UP000184174"/>
    </source>
</evidence>
<dbReference type="CDD" id="cd00610">
    <property type="entry name" value="OAT_like"/>
    <property type="match status" value="1"/>
</dbReference>
<dbReference type="PANTHER" id="PTHR11986:SF58">
    <property type="entry name" value="LEUCINE_METHIONINE RACEMASE"/>
    <property type="match status" value="1"/>
</dbReference>
<dbReference type="InterPro" id="IPR049704">
    <property type="entry name" value="Aminotrans_3_PPA_site"/>
</dbReference>
<comment type="cofactor">
    <cofactor evidence="1">
        <name>pyridoxal 5'-phosphate</name>
        <dbReference type="ChEBI" id="CHEBI:597326"/>
    </cofactor>
</comment>
<dbReference type="GO" id="GO:0008483">
    <property type="term" value="F:transaminase activity"/>
    <property type="evidence" value="ECO:0007669"/>
    <property type="project" value="UniProtKB-KW"/>
</dbReference>
<dbReference type="InterPro" id="IPR015422">
    <property type="entry name" value="PyrdxlP-dep_Trfase_small"/>
</dbReference>
<dbReference type="InterPro" id="IPR005814">
    <property type="entry name" value="Aminotrans_3"/>
</dbReference>
<sequence>MDKMLKTKLKQEKTNRDVLLEEENAFASAARIKYYDIVLDHGRGAVVTDIEGNNYIDLLASASSTNTGHAHPRVVQAIQEQAAKMIQYTPAYFANSQAARLAPRLAELAPISGPVEMVWGNSGSDANDAIIKFARAYTGRQYIISFTGAYHGSTYGSMSLSGVSLNMTRKMGPMLPGVVKVPFPSPWERLTNESDEAFVERMFHQFMLPFEAYLPVDEVAAILIEPIQGDGGIVKTPPAYMQKVYEFAKANGILFAVDEVNQGMGRTGKWWSIQHFGIEPDLMSVGKSLASGMPLSAMIGRKEILESLGAPANVYTTAGNPVTTAAANATLDVIQNEHLLERSQRLGKKAAEFFKLEQQKYPFVGDVRMYGLDGGIDIIDPVTGKGDTEATTKLMYRIFELGAIIISLRGSILRFQPPLVITEKELDQAFAMIDQAFAELAAGKLAAPANAEELGWLV</sequence>
<keyword evidence="5" id="KW-0808">Transferase</keyword>
<dbReference type="Gene3D" id="3.90.1150.10">
    <property type="entry name" value="Aspartate Aminotransferase, domain 1"/>
    <property type="match status" value="1"/>
</dbReference>
<keyword evidence="3 4" id="KW-0663">Pyridoxal phosphate</keyword>
<dbReference type="InterPro" id="IPR015424">
    <property type="entry name" value="PyrdxlP-dep_Trfase"/>
</dbReference>
<evidence type="ECO:0000313" key="5">
    <source>
        <dbReference type="EMBL" id="OJI10324.1"/>
    </source>
</evidence>
<accession>A0AB36I0E5</accession>
<dbReference type="PIRSF" id="PIRSF000521">
    <property type="entry name" value="Transaminase_4ab_Lys_Orn"/>
    <property type="match status" value="1"/>
</dbReference>
<dbReference type="PROSITE" id="PS00600">
    <property type="entry name" value="AA_TRANSFER_CLASS_3"/>
    <property type="match status" value="1"/>
</dbReference>
<dbReference type="FunFam" id="3.40.640.10:FF:000004">
    <property type="entry name" value="Acetylornithine aminotransferase"/>
    <property type="match status" value="1"/>
</dbReference>
<dbReference type="GO" id="GO:0030170">
    <property type="term" value="F:pyridoxal phosphate binding"/>
    <property type="evidence" value="ECO:0007669"/>
    <property type="project" value="InterPro"/>
</dbReference>
<comment type="similarity">
    <text evidence="2 4">Belongs to the class-III pyridoxal-phosphate-dependent aminotransferase family.</text>
</comment>
<evidence type="ECO:0000256" key="1">
    <source>
        <dbReference type="ARBA" id="ARBA00001933"/>
    </source>
</evidence>
<organism evidence="5 6">
    <name type="scientific">Limosilactobacillus reuteri</name>
    <name type="common">Lactobacillus reuteri</name>
    <dbReference type="NCBI Taxonomy" id="1598"/>
    <lineage>
        <taxon>Bacteria</taxon>
        <taxon>Bacillati</taxon>
        <taxon>Bacillota</taxon>
        <taxon>Bacilli</taxon>
        <taxon>Lactobacillales</taxon>
        <taxon>Lactobacillaceae</taxon>
        <taxon>Limosilactobacillus</taxon>
    </lineage>
</organism>
<name>A0AB36I0E5_LIMRT</name>
<dbReference type="EMBL" id="MKQH01000014">
    <property type="protein sequence ID" value="OJI10324.1"/>
    <property type="molecule type" value="Genomic_DNA"/>
</dbReference>
<dbReference type="AlphaFoldDB" id="A0AB36I0E5"/>
<evidence type="ECO:0000256" key="4">
    <source>
        <dbReference type="RuleBase" id="RU003560"/>
    </source>
</evidence>
<keyword evidence="5" id="KW-0032">Aminotransferase</keyword>
<dbReference type="NCBIfam" id="NF006368">
    <property type="entry name" value="PRK08593.1"/>
    <property type="match status" value="1"/>
</dbReference>
<dbReference type="Gene3D" id="3.40.640.10">
    <property type="entry name" value="Type I PLP-dependent aspartate aminotransferase-like (Major domain)"/>
    <property type="match status" value="1"/>
</dbReference>
<gene>
    <name evidence="5" type="ORF">BJI45_06935</name>
</gene>
<dbReference type="Pfam" id="PF00202">
    <property type="entry name" value="Aminotran_3"/>
    <property type="match status" value="1"/>
</dbReference>
<dbReference type="Proteomes" id="UP000184174">
    <property type="component" value="Unassembled WGS sequence"/>
</dbReference>
<dbReference type="InterPro" id="IPR050103">
    <property type="entry name" value="Class-III_PLP-dep_AT"/>
</dbReference>
<comment type="caution">
    <text evidence="5">The sequence shown here is derived from an EMBL/GenBank/DDBJ whole genome shotgun (WGS) entry which is preliminary data.</text>
</comment>
<dbReference type="InterPro" id="IPR015421">
    <property type="entry name" value="PyrdxlP-dep_Trfase_major"/>
</dbReference>
<evidence type="ECO:0000256" key="3">
    <source>
        <dbReference type="ARBA" id="ARBA00022898"/>
    </source>
</evidence>
<dbReference type="GO" id="GO:0042802">
    <property type="term" value="F:identical protein binding"/>
    <property type="evidence" value="ECO:0007669"/>
    <property type="project" value="TreeGrafter"/>
</dbReference>